<gene>
    <name evidence="9" type="ORF">SDENCHOL_10487</name>
</gene>
<evidence type="ECO:0000256" key="1">
    <source>
        <dbReference type="ARBA" id="ARBA00004651"/>
    </source>
</evidence>
<dbReference type="AlphaFoldDB" id="A0A7Z7HPA5"/>
<dbReference type="CDD" id="cd09319">
    <property type="entry name" value="TDT_like_1"/>
    <property type="match status" value="1"/>
</dbReference>
<dbReference type="PANTHER" id="PTHR31686:SF1">
    <property type="entry name" value="SULFITE EFFLUX PUMP SSU1"/>
    <property type="match status" value="1"/>
</dbReference>
<feature type="transmembrane region" description="Helical" evidence="8">
    <location>
        <begin position="287"/>
        <end position="305"/>
    </location>
</feature>
<dbReference type="EMBL" id="LT837803">
    <property type="protein sequence ID" value="SMB22079.1"/>
    <property type="molecule type" value="Genomic_DNA"/>
</dbReference>
<feature type="transmembrane region" description="Helical" evidence="8">
    <location>
        <begin position="21"/>
        <end position="42"/>
    </location>
</feature>
<evidence type="ECO:0000256" key="7">
    <source>
        <dbReference type="ARBA" id="ARBA00023136"/>
    </source>
</evidence>
<feature type="transmembrane region" description="Helical" evidence="8">
    <location>
        <begin position="259"/>
        <end position="280"/>
    </location>
</feature>
<feature type="transmembrane region" description="Helical" evidence="8">
    <location>
        <begin position="48"/>
        <end position="66"/>
    </location>
</feature>
<evidence type="ECO:0000313" key="10">
    <source>
        <dbReference type="Proteomes" id="UP000242886"/>
    </source>
</evidence>
<feature type="transmembrane region" description="Helical" evidence="8">
    <location>
        <begin position="325"/>
        <end position="342"/>
    </location>
</feature>
<organism evidence="9 10">
    <name type="scientific">Sterolibacterium denitrificans</name>
    <dbReference type="NCBI Taxonomy" id="157592"/>
    <lineage>
        <taxon>Bacteria</taxon>
        <taxon>Pseudomonadati</taxon>
        <taxon>Pseudomonadota</taxon>
        <taxon>Betaproteobacteria</taxon>
        <taxon>Nitrosomonadales</taxon>
        <taxon>Sterolibacteriaceae</taxon>
        <taxon>Sterolibacterium</taxon>
    </lineage>
</organism>
<keyword evidence="4" id="KW-1003">Cell membrane</keyword>
<keyword evidence="5 8" id="KW-0812">Transmembrane</keyword>
<evidence type="ECO:0000256" key="4">
    <source>
        <dbReference type="ARBA" id="ARBA00022475"/>
    </source>
</evidence>
<keyword evidence="10" id="KW-1185">Reference proteome</keyword>
<feature type="transmembrane region" description="Helical" evidence="8">
    <location>
        <begin position="87"/>
        <end position="107"/>
    </location>
</feature>
<dbReference type="Proteomes" id="UP000242886">
    <property type="component" value="Chromosome SDENCHOL"/>
</dbReference>
<evidence type="ECO:0000256" key="5">
    <source>
        <dbReference type="ARBA" id="ARBA00022692"/>
    </source>
</evidence>
<comment type="similarity">
    <text evidence="2">Belongs to the tellurite-resistance/dicarboxylate transporter (TDT) family.</text>
</comment>
<feature type="transmembrane region" description="Helical" evidence="8">
    <location>
        <begin position="113"/>
        <end position="136"/>
    </location>
</feature>
<accession>A0A7Z7HPA5</accession>
<dbReference type="GO" id="GO:0005886">
    <property type="term" value="C:plasma membrane"/>
    <property type="evidence" value="ECO:0007669"/>
    <property type="project" value="UniProtKB-SubCell"/>
</dbReference>
<dbReference type="Pfam" id="PF03595">
    <property type="entry name" value="SLAC1"/>
    <property type="match status" value="1"/>
</dbReference>
<dbReference type="RefSeq" id="WP_154715888.1">
    <property type="nucleotide sequence ID" value="NZ_LT837803.1"/>
</dbReference>
<keyword evidence="7 8" id="KW-0472">Membrane</keyword>
<proteinExistence type="inferred from homology"/>
<evidence type="ECO:0000256" key="6">
    <source>
        <dbReference type="ARBA" id="ARBA00022989"/>
    </source>
</evidence>
<evidence type="ECO:0000256" key="8">
    <source>
        <dbReference type="SAM" id="Phobius"/>
    </source>
</evidence>
<evidence type="ECO:0000256" key="3">
    <source>
        <dbReference type="ARBA" id="ARBA00022448"/>
    </source>
</evidence>
<feature type="transmembrane region" description="Helical" evidence="8">
    <location>
        <begin position="148"/>
        <end position="168"/>
    </location>
</feature>
<dbReference type="Gene3D" id="1.50.10.150">
    <property type="entry name" value="Voltage-dependent anion channel"/>
    <property type="match status" value="1"/>
</dbReference>
<dbReference type="InterPro" id="IPR038665">
    <property type="entry name" value="Voltage-dep_anion_channel_sf"/>
</dbReference>
<dbReference type="PANTHER" id="PTHR31686">
    <property type="match status" value="1"/>
</dbReference>
<dbReference type="InterPro" id="IPR004695">
    <property type="entry name" value="SLAC1/Mae1/Ssu1/TehA"/>
</dbReference>
<keyword evidence="6 8" id="KW-1133">Transmembrane helix</keyword>
<evidence type="ECO:0000256" key="2">
    <source>
        <dbReference type="ARBA" id="ARBA00008566"/>
    </source>
</evidence>
<keyword evidence="3" id="KW-0813">Transport</keyword>
<evidence type="ECO:0000313" key="9">
    <source>
        <dbReference type="EMBL" id="SMB22079.1"/>
    </source>
</evidence>
<protein>
    <submittedName>
        <fullName evidence="9">C4-dicarboxylate transporter/malic acid transport protein</fullName>
    </submittedName>
</protein>
<dbReference type="GO" id="GO:0000319">
    <property type="term" value="F:sulfite transmembrane transporter activity"/>
    <property type="evidence" value="ECO:0007669"/>
    <property type="project" value="TreeGrafter"/>
</dbReference>
<comment type="subcellular location">
    <subcellularLocation>
        <location evidence="1">Cell membrane</location>
        <topology evidence="1">Multi-pass membrane protein</topology>
    </subcellularLocation>
</comment>
<sequence length="357" mass="39861">MSEQATALRGHFSAVLCELSPAYFGLVMATGIVSLAAQLLAFDTLARLLFGLNLLAYGTLWLMTGWRALRYPQRFFGDMIDHLRGPGFFTSVAATSILGCQFILLLGDYRSAGWLWGLAILLWLGLTYTIFAGFTIKQNKPDLAHGISGAWLLAVVATQSIAVLGALIASHADQPWRLEINFLALSMWLWGGMLYIWMMSLIFYRYTFFAFSPGDLAPPYWINMGAMAISTLAGSLLIINAPDAPFLTSLLPFIKGFTVFYWATGSWWIPMLLILGCWRYIARRFPLTYDPLYWGAVFPLGMYAVSTEQMIRAMDFPFLEPLPGIFFYIALAAWSLAFMGLLRRIMDVTGLRCSAGT</sequence>
<dbReference type="InterPro" id="IPR051629">
    <property type="entry name" value="Sulfite_efflux_TDT"/>
</dbReference>
<feature type="transmembrane region" description="Helical" evidence="8">
    <location>
        <begin position="220"/>
        <end position="239"/>
    </location>
</feature>
<feature type="transmembrane region" description="Helical" evidence="8">
    <location>
        <begin position="188"/>
        <end position="208"/>
    </location>
</feature>
<reference evidence="9" key="1">
    <citation type="submission" date="2017-03" db="EMBL/GenBank/DDBJ databases">
        <authorList>
            <consortium name="AG Boll"/>
        </authorList>
    </citation>
    <scope>NUCLEOTIDE SEQUENCE [LARGE SCALE GENOMIC DNA]</scope>
    <source>
        <strain evidence="9">Chol</strain>
    </source>
</reference>
<name>A0A7Z7HPA5_9PROT</name>